<name>A0A9P3HIR2_9FUNG</name>
<dbReference type="EMBL" id="BQFW01000013">
    <property type="protein sequence ID" value="GJJ77382.1"/>
    <property type="molecule type" value="Genomic_DNA"/>
</dbReference>
<dbReference type="AlphaFoldDB" id="A0A9P3HIR2"/>
<reference evidence="3" key="1">
    <citation type="submission" date="2021-11" db="EMBL/GenBank/DDBJ databases">
        <authorList>
            <person name="Herlambang A."/>
            <person name="Guo Y."/>
            <person name="Takashima Y."/>
            <person name="Nishizawa T."/>
        </authorList>
    </citation>
    <scope>NUCLEOTIDE SEQUENCE</scope>
    <source>
        <strain evidence="3">E1425</strain>
    </source>
</reference>
<feature type="transmembrane region" description="Helical" evidence="2">
    <location>
        <begin position="516"/>
        <end position="537"/>
    </location>
</feature>
<gene>
    <name evidence="3" type="ORF">EMPS_09741</name>
</gene>
<evidence type="ECO:0000313" key="4">
    <source>
        <dbReference type="Proteomes" id="UP000827284"/>
    </source>
</evidence>
<keyword evidence="2" id="KW-1133">Transmembrane helix</keyword>
<comment type="caution">
    <text evidence="3">The sequence shown here is derived from an EMBL/GenBank/DDBJ whole genome shotgun (WGS) entry which is preliminary data.</text>
</comment>
<keyword evidence="2" id="KW-0472">Membrane</keyword>
<feature type="compositionally biased region" description="Acidic residues" evidence="1">
    <location>
        <begin position="622"/>
        <end position="633"/>
    </location>
</feature>
<feature type="region of interest" description="Disordered" evidence="1">
    <location>
        <begin position="130"/>
        <end position="157"/>
    </location>
</feature>
<feature type="region of interest" description="Disordered" evidence="1">
    <location>
        <begin position="606"/>
        <end position="644"/>
    </location>
</feature>
<proteinExistence type="predicted"/>
<feature type="compositionally biased region" description="Low complexity" evidence="1">
    <location>
        <begin position="848"/>
        <end position="869"/>
    </location>
</feature>
<accession>A0A9P3HIR2</accession>
<feature type="compositionally biased region" description="Low complexity" evidence="1">
    <location>
        <begin position="765"/>
        <end position="775"/>
    </location>
</feature>
<feature type="region of interest" description="Disordered" evidence="1">
    <location>
        <begin position="561"/>
        <end position="589"/>
    </location>
</feature>
<feature type="compositionally biased region" description="Acidic residues" evidence="1">
    <location>
        <begin position="140"/>
        <end position="150"/>
    </location>
</feature>
<keyword evidence="4" id="KW-1185">Reference proteome</keyword>
<feature type="compositionally biased region" description="Basic residues" evidence="1">
    <location>
        <begin position="565"/>
        <end position="589"/>
    </location>
</feature>
<evidence type="ECO:0000256" key="1">
    <source>
        <dbReference type="SAM" id="MobiDB-lite"/>
    </source>
</evidence>
<protein>
    <submittedName>
        <fullName evidence="3">Uncharacterized protein</fullName>
    </submittedName>
</protein>
<dbReference type="Proteomes" id="UP000827284">
    <property type="component" value="Unassembled WGS sequence"/>
</dbReference>
<evidence type="ECO:0000256" key="2">
    <source>
        <dbReference type="SAM" id="Phobius"/>
    </source>
</evidence>
<reference evidence="3" key="2">
    <citation type="journal article" date="2022" name="Microbiol. Resour. Announc.">
        <title>Whole-Genome Sequence of Entomortierella parvispora E1425, a Mucoromycotan Fungus Associated with Burkholderiaceae-Related Endosymbiotic Bacteria.</title>
        <authorList>
            <person name="Herlambang A."/>
            <person name="Guo Y."/>
            <person name="Takashima Y."/>
            <person name="Narisawa K."/>
            <person name="Ohta H."/>
            <person name="Nishizawa T."/>
        </authorList>
    </citation>
    <scope>NUCLEOTIDE SEQUENCE</scope>
    <source>
        <strain evidence="3">E1425</strain>
    </source>
</reference>
<sequence>MAYLLQSPFCLASDGHSIFGTGFAYNLDQDKTIFHTSYYPDWLVLIQSTSTRVPSVLASSPFYNITFLDEMDNLNWTIVFSTPRATVNLFPNTSYAFSCGTSSDGYFALRAQSFPELSVQLSPSLLIRLPTTNPTRNQVDDDSTNGDSDDSISLGDDNTARKSQVLNLPYGVSDHSLPLLTLGMWTGLESHQSTNWYSQPGSAAALVAFSSIDISTVNCTNDDNAGEEEGGTSDLSEWVQIWSTCATDMSSLDQIEIQIAVSRNGVFPTIPQTTWKLQNPEHLGHRTAASRCPIHVTNSRLFVLSQSSGRTWVSVLPLSRILVQGKDGLKTIAFPPPDQATDNLLTVELPPQLDCVNNDRSMISSLGDMIHVLCFNSTSSTPNLHVMFNVTTNTSTTRKIVPAPYQVLTLDWPLTARLYPSMWPLYHNAEGLALNILYSRGYFEDSDHNGLGGHGLQATGLSQNWTAISYSYYVDVLSSNSDGQVGQNFSVTPAYTPSDFDSLNPNETPNMTATQVIVIAFFSVVLSWIVYGLVLCFKKKRKKILAENGDFNVNTSVHQIEKDKYRNRKKKNKKKTRNPRSKQSTRTKSRAWSIVSWKWGRKREGNFDPEIGHARALPGQADQEEGMDEDEEHDMGQGSNEPPGSKICESEETHDFTLATGSNLGTSAATAIGVTVIHGGMDDSRPMPFRRPNARRVIASENSSGTTLDVDQPTDPTYQARISSRFTGPSAFLPLRRHQIRSVVTSLSPQSHQEPHPRLEEGIQSSLSSTSTTPTVALPGSSAMEGHLALTSISIEGVRSIPLLTGISAAPFPSIPMSVISSTEHPPQPNQPGWMRTNAIPRAHLTISTSRTTGTSSTSSPAAPALALPSAPPVP</sequence>
<keyword evidence="2" id="KW-0812">Transmembrane</keyword>
<evidence type="ECO:0000313" key="3">
    <source>
        <dbReference type="EMBL" id="GJJ77382.1"/>
    </source>
</evidence>
<feature type="region of interest" description="Disordered" evidence="1">
    <location>
        <begin position="845"/>
        <end position="875"/>
    </location>
</feature>
<organism evidence="3 4">
    <name type="scientific">Entomortierella parvispora</name>
    <dbReference type="NCBI Taxonomy" id="205924"/>
    <lineage>
        <taxon>Eukaryota</taxon>
        <taxon>Fungi</taxon>
        <taxon>Fungi incertae sedis</taxon>
        <taxon>Mucoromycota</taxon>
        <taxon>Mortierellomycotina</taxon>
        <taxon>Mortierellomycetes</taxon>
        <taxon>Mortierellales</taxon>
        <taxon>Mortierellaceae</taxon>
        <taxon>Entomortierella</taxon>
    </lineage>
</organism>
<feature type="region of interest" description="Disordered" evidence="1">
    <location>
        <begin position="745"/>
        <end position="775"/>
    </location>
</feature>